<comment type="caution">
    <text evidence="2">The sequence shown here is derived from an EMBL/GenBank/DDBJ whole genome shotgun (WGS) entry which is preliminary data.</text>
</comment>
<evidence type="ECO:0000313" key="3">
    <source>
        <dbReference type="Proteomes" id="UP000570851"/>
    </source>
</evidence>
<dbReference type="GeneID" id="58724196"/>
<gene>
    <name evidence="2" type="ORF">GNE12_06245</name>
</gene>
<feature type="signal peptide" evidence="1">
    <location>
        <begin position="1"/>
        <end position="25"/>
    </location>
</feature>
<dbReference type="RefSeq" id="WP_011318341.1">
    <property type="nucleotide sequence ID" value="NZ_JACKZP010000015.1"/>
</dbReference>
<organism evidence="2 3">
    <name type="scientific">Trichormus variabilis N2B</name>
    <dbReference type="NCBI Taxonomy" id="2681315"/>
    <lineage>
        <taxon>Bacteria</taxon>
        <taxon>Bacillati</taxon>
        <taxon>Cyanobacteriota</taxon>
        <taxon>Cyanophyceae</taxon>
        <taxon>Nostocales</taxon>
        <taxon>Nostocaceae</taxon>
        <taxon>Trichormus</taxon>
    </lineage>
</organism>
<sequence length="222" mass="24162">MKKQVINFLLSGLLLTLIVSCNSNKSSNSVVTPNNPAVTPVAANVESTEKIKFKTEGGSDLFALKQQADGAKLFDGKNQEIARIKVDKDNKLKLKNPQDQVLGYVVTSKGNWQLENSDSKQVLYILSLQGNGNYQLTDGTRKEIYQIKTSGKGLEIASADTKLVYQVRIKEGKISLRNPPGKTVFSTKSNISPIAFACFGFDVLTREQQAALAYAVNSTGGQ</sequence>
<protein>
    <recommendedName>
        <fullName evidence="4">Lipoprotein</fullName>
    </recommendedName>
</protein>
<proteinExistence type="predicted"/>
<evidence type="ECO:0000313" key="2">
    <source>
        <dbReference type="EMBL" id="MBC1301515.1"/>
    </source>
</evidence>
<dbReference type="Proteomes" id="UP000570851">
    <property type="component" value="Unassembled WGS sequence"/>
</dbReference>
<name>A0ABR6S555_ANAVA</name>
<keyword evidence="3" id="KW-1185">Reference proteome</keyword>
<evidence type="ECO:0000256" key="1">
    <source>
        <dbReference type="SAM" id="SignalP"/>
    </source>
</evidence>
<dbReference type="EMBL" id="JACKZP010000015">
    <property type="protein sequence ID" value="MBC1301515.1"/>
    <property type="molecule type" value="Genomic_DNA"/>
</dbReference>
<evidence type="ECO:0008006" key="4">
    <source>
        <dbReference type="Google" id="ProtNLM"/>
    </source>
</evidence>
<dbReference type="PROSITE" id="PS51257">
    <property type="entry name" value="PROKAR_LIPOPROTEIN"/>
    <property type="match status" value="1"/>
</dbReference>
<feature type="chain" id="PRO_5045440153" description="Lipoprotein" evidence="1">
    <location>
        <begin position="26"/>
        <end position="222"/>
    </location>
</feature>
<keyword evidence="1" id="KW-0732">Signal</keyword>
<reference evidence="2 3" key="1">
    <citation type="submission" date="2019-11" db="EMBL/GenBank/DDBJ databases">
        <title>Comparison of genomes from free-living endosymbiotic cyanobacteria isolated from Azolla.</title>
        <authorList>
            <person name="Thiel T."/>
            <person name="Pratte B."/>
        </authorList>
    </citation>
    <scope>NUCLEOTIDE SEQUENCE [LARGE SCALE GENOMIC DNA]</scope>
    <source>
        <strain evidence="2 3">N2B</strain>
    </source>
</reference>
<accession>A0ABR6S555</accession>